<evidence type="ECO:0000313" key="4">
    <source>
        <dbReference type="Proteomes" id="UP001204439"/>
    </source>
</evidence>
<dbReference type="PANTHER" id="PTHR37302">
    <property type="entry name" value="SLR1116 PROTEIN"/>
    <property type="match status" value="1"/>
</dbReference>
<evidence type="ECO:0000256" key="2">
    <source>
        <dbReference type="ARBA" id="ARBA00022723"/>
    </source>
</evidence>
<organism evidence="3 4">
    <name type="scientific">Epilithonimonas ginsengisoli</name>
    <dbReference type="NCBI Taxonomy" id="1245592"/>
    <lineage>
        <taxon>Bacteria</taxon>
        <taxon>Pseudomonadati</taxon>
        <taxon>Bacteroidota</taxon>
        <taxon>Flavobacteriia</taxon>
        <taxon>Flavobacteriales</taxon>
        <taxon>Weeksellaceae</taxon>
        <taxon>Chryseobacterium group</taxon>
        <taxon>Epilithonimonas</taxon>
    </lineage>
</organism>
<comment type="similarity">
    <text evidence="1">Belongs to the DinB family.</text>
</comment>
<keyword evidence="2" id="KW-0479">Metal-binding</keyword>
<dbReference type="InterPro" id="IPR034660">
    <property type="entry name" value="DinB/YfiT-like"/>
</dbReference>
<keyword evidence="4" id="KW-1185">Reference proteome</keyword>
<dbReference type="EMBL" id="JAMXLT020000024">
    <property type="protein sequence ID" value="MDW8549990.1"/>
    <property type="molecule type" value="Genomic_DNA"/>
</dbReference>
<protein>
    <submittedName>
        <fullName evidence="3">DinB family protein</fullName>
    </submittedName>
</protein>
<proteinExistence type="inferred from homology"/>
<reference evidence="3 4" key="1">
    <citation type="submission" date="2023-11" db="EMBL/GenBank/DDBJ databases">
        <title>First isolation, identification, and characterization of non-pathogenic Epilithonimonas ginsengisoli isolated from diseased farmed rainbow trout (Oncorhynchus mykiss) in Chile.</title>
        <authorList>
            <person name="Miranda C.D."/>
            <person name="Irgang R."/>
            <person name="Concha C."/>
            <person name="Rojas R."/>
            <person name="Avendano R."/>
        </authorList>
    </citation>
    <scope>NUCLEOTIDE SEQUENCE [LARGE SCALE GENOMIC DNA]</scope>
    <source>
        <strain evidence="3 4">FP99</strain>
    </source>
</reference>
<dbReference type="Gene3D" id="1.20.120.450">
    <property type="entry name" value="dinb family like domain"/>
    <property type="match status" value="1"/>
</dbReference>
<accession>A0ABU4JJW2</accession>
<dbReference type="Proteomes" id="UP001204439">
    <property type="component" value="Unassembled WGS sequence"/>
</dbReference>
<dbReference type="SUPFAM" id="SSF109854">
    <property type="entry name" value="DinB/YfiT-like putative metalloenzymes"/>
    <property type="match status" value="1"/>
</dbReference>
<gene>
    <name evidence="3" type="ORF">NG800_013780</name>
</gene>
<dbReference type="RefSeq" id="WP_086048019.1">
    <property type="nucleotide sequence ID" value="NZ_JAMXLT020000024.1"/>
</dbReference>
<dbReference type="PANTHER" id="PTHR37302:SF1">
    <property type="entry name" value="PROTEIN DINB"/>
    <property type="match status" value="1"/>
</dbReference>
<sequence>MMIEHFKDLLKYNQHFNQSLIQNYLENKLVWGEKSKSLLNHILNAHQIWNARILNQNQFEVWQINADNSLIEINSENFINSSKILAERDITEIINYKNSKGNRFENSVQEIFFHFINHSTYHRGQIALLMKEAGLEPLNTDYIFYKRF</sequence>
<dbReference type="InterPro" id="IPR007837">
    <property type="entry name" value="DinB"/>
</dbReference>
<dbReference type="Pfam" id="PF05163">
    <property type="entry name" value="DinB"/>
    <property type="match status" value="1"/>
</dbReference>
<name>A0ABU4JJW2_9FLAO</name>
<comment type="caution">
    <text evidence="3">The sequence shown here is derived from an EMBL/GenBank/DDBJ whole genome shotgun (WGS) entry which is preliminary data.</text>
</comment>
<evidence type="ECO:0000313" key="3">
    <source>
        <dbReference type="EMBL" id="MDW8549990.1"/>
    </source>
</evidence>
<evidence type="ECO:0000256" key="1">
    <source>
        <dbReference type="ARBA" id="ARBA00008635"/>
    </source>
</evidence>